<dbReference type="EMBL" id="CP045068">
    <property type="protein sequence ID" value="QFQ92268.1"/>
    <property type="molecule type" value="Genomic_DNA"/>
</dbReference>
<dbReference type="PANTHER" id="PTHR33121">
    <property type="entry name" value="CYCLIC DI-GMP PHOSPHODIESTERASE PDEF"/>
    <property type="match status" value="1"/>
</dbReference>
<keyword evidence="1" id="KW-0812">Transmembrane</keyword>
<feature type="transmembrane region" description="Helical" evidence="1">
    <location>
        <begin position="74"/>
        <end position="93"/>
    </location>
</feature>
<dbReference type="InterPro" id="IPR029787">
    <property type="entry name" value="Nucleotide_cyclase"/>
</dbReference>
<organism evidence="4 5">
    <name type="scientific">Lacticaseibacillus manihotivorans</name>
    <dbReference type="NCBI Taxonomy" id="88233"/>
    <lineage>
        <taxon>Bacteria</taxon>
        <taxon>Bacillati</taxon>
        <taxon>Bacillota</taxon>
        <taxon>Bacilli</taxon>
        <taxon>Lactobacillales</taxon>
        <taxon>Lactobacillaceae</taxon>
        <taxon>Lacticaseibacillus</taxon>
    </lineage>
</organism>
<accession>A0A5P8JT70</accession>
<feature type="transmembrane region" description="Helical" evidence="1">
    <location>
        <begin position="143"/>
        <end position="161"/>
    </location>
</feature>
<dbReference type="PROSITE" id="PS50883">
    <property type="entry name" value="EAL"/>
    <property type="match status" value="1"/>
</dbReference>
<dbReference type="InterPro" id="IPR035919">
    <property type="entry name" value="EAL_sf"/>
</dbReference>
<reference evidence="4 5" key="1">
    <citation type="submission" date="2019-10" db="EMBL/GenBank/DDBJ databases">
        <title>Genome sequencing of Lactobacillus manihotivorans.</title>
        <authorList>
            <person name="Kim K."/>
        </authorList>
    </citation>
    <scope>NUCLEOTIDE SEQUENCE [LARGE SCALE GENOMIC DNA]</scope>
    <source>
        <strain evidence="4 5">LM010</strain>
    </source>
</reference>
<evidence type="ECO:0000256" key="1">
    <source>
        <dbReference type="SAM" id="Phobius"/>
    </source>
</evidence>
<proteinExistence type="predicted"/>
<feature type="transmembrane region" description="Helical" evidence="1">
    <location>
        <begin position="209"/>
        <end position="225"/>
    </location>
</feature>
<dbReference type="InterPro" id="IPR001633">
    <property type="entry name" value="EAL_dom"/>
</dbReference>
<dbReference type="SUPFAM" id="SSF55073">
    <property type="entry name" value="Nucleotide cyclase"/>
    <property type="match status" value="1"/>
</dbReference>
<gene>
    <name evidence="4" type="ORF">LM010_12950</name>
</gene>
<evidence type="ECO:0000259" key="3">
    <source>
        <dbReference type="PROSITE" id="PS50887"/>
    </source>
</evidence>
<sequence>MTITMHFAYPNNIKWPIINVILLGRTRMFEEFFADVPLLLVRLLTLSFFSIGFIQYFQRVYSQVFEQHQHRRTYLMGLAIAAGLFVHFVVMIQPESQNIIIYHNLALFMLVTPLLFEGFNHVEVAAQAIAIALLWWSHHQSNFLAPITLMAMVAFGALLWVMHRHGELFLTNWAVGVPTAFGYGALFWLSTPRVSANMPMTWALRVENVLLFGLMLAFVLGYWGRQSQIEAANRRLQELAYHDQDADTRYAAQQKELTELVKQAQSLHKPLTFVTFDLDHFRQINDQYGHLAGNAVLIQVEQRLTKVLQDSGIDHRVYATTGEELNLVFPNATPDVVKTLIETCWQAVRKGDFEFEGHGIALTMSGGVTALQPSDEDTNDLYKRADDSLSISKRAGRDIVTVDGKRASGNDKVVRHVDDYRFFAQGVYEINASGHIRRSNELLLRTYDPLQKRWILPDTFELPAWMQISLIQEFMQRTGATTMNINLTANQFNDLDFATAMTQFVESSVGPAHLNVEITHLSDSATTRRISALYRAAGVKLMIDDVGSDNSFELVQEVLGYVNNVKFAMQNLRKQTSAEQLKQRAAFWVKVAQAHHLTFVLEGVENEADLELARELGVLYVQGYYFGKPSLEVPDETIPVTF</sequence>
<evidence type="ECO:0000313" key="5">
    <source>
        <dbReference type="Proteomes" id="UP000388452"/>
    </source>
</evidence>
<dbReference type="CDD" id="cd01949">
    <property type="entry name" value="GGDEF"/>
    <property type="match status" value="1"/>
</dbReference>
<dbReference type="CDD" id="cd01948">
    <property type="entry name" value="EAL"/>
    <property type="match status" value="1"/>
</dbReference>
<keyword evidence="1" id="KW-0472">Membrane</keyword>
<dbReference type="InterPro" id="IPR050706">
    <property type="entry name" value="Cyclic-di-GMP_PDE-like"/>
</dbReference>
<dbReference type="NCBIfam" id="TIGR00254">
    <property type="entry name" value="GGDEF"/>
    <property type="match status" value="1"/>
</dbReference>
<dbReference type="InterPro" id="IPR043128">
    <property type="entry name" value="Rev_trsase/Diguanyl_cyclase"/>
</dbReference>
<dbReference type="AlphaFoldDB" id="A0A5P8JT70"/>
<dbReference type="Pfam" id="PF00990">
    <property type="entry name" value="GGDEF"/>
    <property type="match status" value="1"/>
</dbReference>
<feature type="transmembrane region" description="Helical" evidence="1">
    <location>
        <begin position="32"/>
        <end position="54"/>
    </location>
</feature>
<dbReference type="SMART" id="SM00267">
    <property type="entry name" value="GGDEF"/>
    <property type="match status" value="1"/>
</dbReference>
<dbReference type="GO" id="GO:0071111">
    <property type="term" value="F:cyclic-guanylate-specific phosphodiesterase activity"/>
    <property type="evidence" value="ECO:0007669"/>
    <property type="project" value="InterPro"/>
</dbReference>
<dbReference type="Pfam" id="PF00563">
    <property type="entry name" value="EAL"/>
    <property type="match status" value="1"/>
</dbReference>
<keyword evidence="1" id="KW-1133">Transmembrane helix</keyword>
<feature type="domain" description="EAL" evidence="2">
    <location>
        <begin position="375"/>
        <end position="642"/>
    </location>
</feature>
<protein>
    <submittedName>
        <fullName evidence="4">Diguanylate cyclase</fullName>
    </submittedName>
</protein>
<dbReference type="SMART" id="SM00052">
    <property type="entry name" value="EAL"/>
    <property type="match status" value="1"/>
</dbReference>
<dbReference type="InterPro" id="IPR000160">
    <property type="entry name" value="GGDEF_dom"/>
</dbReference>
<feature type="domain" description="GGDEF" evidence="3">
    <location>
        <begin position="269"/>
        <end position="405"/>
    </location>
</feature>
<evidence type="ECO:0000259" key="2">
    <source>
        <dbReference type="PROSITE" id="PS50883"/>
    </source>
</evidence>
<evidence type="ECO:0000313" key="4">
    <source>
        <dbReference type="EMBL" id="QFQ92268.1"/>
    </source>
</evidence>
<dbReference type="Proteomes" id="UP000388452">
    <property type="component" value="Chromosome"/>
</dbReference>
<dbReference type="PANTHER" id="PTHR33121:SF70">
    <property type="entry name" value="SIGNALING PROTEIN YKOW"/>
    <property type="match status" value="1"/>
</dbReference>
<dbReference type="PROSITE" id="PS50887">
    <property type="entry name" value="GGDEF"/>
    <property type="match status" value="1"/>
</dbReference>
<feature type="transmembrane region" description="Helical" evidence="1">
    <location>
        <begin position="168"/>
        <end position="189"/>
    </location>
</feature>
<dbReference type="SUPFAM" id="SSF141868">
    <property type="entry name" value="EAL domain-like"/>
    <property type="match status" value="1"/>
</dbReference>
<dbReference type="Gene3D" id="3.20.20.450">
    <property type="entry name" value="EAL domain"/>
    <property type="match status" value="1"/>
</dbReference>
<name>A0A5P8JT70_9LACO</name>
<feature type="transmembrane region" description="Helical" evidence="1">
    <location>
        <begin position="99"/>
        <end position="116"/>
    </location>
</feature>
<dbReference type="Gene3D" id="3.30.70.270">
    <property type="match status" value="1"/>
</dbReference>